<comment type="caution">
    <text evidence="3">The sequence shown here is derived from an EMBL/GenBank/DDBJ whole genome shotgun (WGS) entry which is preliminary data.</text>
</comment>
<evidence type="ECO:0000313" key="3">
    <source>
        <dbReference type="EMBL" id="RDS78074.1"/>
    </source>
</evidence>
<keyword evidence="2" id="KW-0732">Signal</keyword>
<accession>A0A395LRC0</accession>
<reference evidence="3 4" key="1">
    <citation type="submission" date="2018-07" db="EMBL/GenBank/DDBJ databases">
        <title>Erythrobacter nanhaiensis sp. nov., a novel member of the genus Erythrobacter isolated from the South China Sea.</title>
        <authorList>
            <person name="Chen X."/>
            <person name="Liu J."/>
        </authorList>
    </citation>
    <scope>NUCLEOTIDE SEQUENCE [LARGE SCALE GENOMIC DNA]</scope>
    <source>
        <strain evidence="3 4">S-5</strain>
    </source>
</reference>
<dbReference type="RefSeq" id="WP_115492297.1">
    <property type="nucleotide sequence ID" value="NZ_JACHWW010000001.1"/>
</dbReference>
<feature type="transmembrane region" description="Helical" evidence="1">
    <location>
        <begin position="40"/>
        <end position="62"/>
    </location>
</feature>
<sequence length="72" mass="6989">MKLKNTLALAGAMAVVAAPVAVNAESFDRAVAPVDSESELAGGALIGALAVAAIVAGIIIVADDDDDEGVSP</sequence>
<evidence type="ECO:0000313" key="4">
    <source>
        <dbReference type="Proteomes" id="UP000254101"/>
    </source>
</evidence>
<gene>
    <name evidence="3" type="ORF">DL238_11000</name>
</gene>
<keyword evidence="4" id="KW-1185">Reference proteome</keyword>
<dbReference type="Proteomes" id="UP000254101">
    <property type="component" value="Unassembled WGS sequence"/>
</dbReference>
<name>A0A395LRC0_9SPHN</name>
<evidence type="ECO:0000256" key="1">
    <source>
        <dbReference type="SAM" id="Phobius"/>
    </source>
</evidence>
<keyword evidence="1" id="KW-0812">Transmembrane</keyword>
<dbReference type="AlphaFoldDB" id="A0A395LRC0"/>
<evidence type="ECO:0000256" key="2">
    <source>
        <dbReference type="SAM" id="SignalP"/>
    </source>
</evidence>
<feature type="chain" id="PRO_5017364727" description="Ferrochelatase" evidence="2">
    <location>
        <begin position="25"/>
        <end position="72"/>
    </location>
</feature>
<organism evidence="3 4">
    <name type="scientific">Alteriqipengyuania lutimaris</name>
    <dbReference type="NCBI Taxonomy" id="1538146"/>
    <lineage>
        <taxon>Bacteria</taxon>
        <taxon>Pseudomonadati</taxon>
        <taxon>Pseudomonadota</taxon>
        <taxon>Alphaproteobacteria</taxon>
        <taxon>Sphingomonadales</taxon>
        <taxon>Erythrobacteraceae</taxon>
        <taxon>Alteriqipengyuania</taxon>
    </lineage>
</organism>
<feature type="signal peptide" evidence="2">
    <location>
        <begin position="1"/>
        <end position="24"/>
    </location>
</feature>
<keyword evidence="1" id="KW-0472">Membrane</keyword>
<dbReference type="EMBL" id="QRBB01000001">
    <property type="protein sequence ID" value="RDS78074.1"/>
    <property type="molecule type" value="Genomic_DNA"/>
</dbReference>
<protein>
    <recommendedName>
        <fullName evidence="5">Ferrochelatase</fullName>
    </recommendedName>
</protein>
<proteinExistence type="predicted"/>
<evidence type="ECO:0008006" key="5">
    <source>
        <dbReference type="Google" id="ProtNLM"/>
    </source>
</evidence>
<keyword evidence="1" id="KW-1133">Transmembrane helix</keyword>